<dbReference type="EMBL" id="LXER01000006">
    <property type="protein sequence ID" value="OAT33768.1"/>
    <property type="molecule type" value="Genomic_DNA"/>
</dbReference>
<keyword evidence="3 4" id="KW-0175">Coiled coil</keyword>
<reference evidence="5 6" key="1">
    <citation type="submission" date="2016-04" db="EMBL/GenBank/DDBJ databases">
        <title>ATOL: Assembling a taxonomically balanced genome-scale reconstruction of the evolutionary history of the Enterobacteriaceae.</title>
        <authorList>
            <person name="Plunkett G.III."/>
            <person name="Neeno-Eckwall E.C."/>
            <person name="Glasner J.D."/>
            <person name="Perna N.T."/>
        </authorList>
    </citation>
    <scope>NUCLEOTIDE SEQUENCE [LARGE SCALE GENOMIC DNA]</scope>
    <source>
        <strain evidence="5 6">ATCC 51605</strain>
    </source>
</reference>
<dbReference type="Pfam" id="PF10796">
    <property type="entry name" value="Anti-adapt_IraP"/>
    <property type="match status" value="1"/>
</dbReference>
<feature type="coiled-coil region" evidence="4">
    <location>
        <begin position="3"/>
        <end position="37"/>
    </location>
</feature>
<dbReference type="InterPro" id="IPR019732">
    <property type="entry name" value="SigmaS_Anti-adapt_IraP"/>
</dbReference>
<dbReference type="AlphaFoldDB" id="A0A1B7IV27"/>
<keyword evidence="6" id="KW-1185">Reference proteome</keyword>
<protein>
    <submittedName>
        <fullName evidence="5">YaiB family cytoplasmic protein</fullName>
    </submittedName>
</protein>
<gene>
    <name evidence="5" type="ORF">M975_0303</name>
</gene>
<name>A0A1B7IV27_9ENTR</name>
<evidence type="ECO:0000256" key="1">
    <source>
        <dbReference type="ARBA" id="ARBA00022490"/>
    </source>
</evidence>
<keyword evidence="1" id="KW-0963">Cytoplasm</keyword>
<evidence type="ECO:0000313" key="6">
    <source>
        <dbReference type="Proteomes" id="UP000078410"/>
    </source>
</evidence>
<dbReference type="GO" id="GO:0005737">
    <property type="term" value="C:cytoplasm"/>
    <property type="evidence" value="ECO:0007669"/>
    <property type="project" value="InterPro"/>
</dbReference>
<keyword evidence="2" id="KW-0346">Stress response</keyword>
<organism evidence="5 6">
    <name type="scientific">Buttiauxella brennerae ATCC 51605</name>
    <dbReference type="NCBI Taxonomy" id="1354251"/>
    <lineage>
        <taxon>Bacteria</taxon>
        <taxon>Pseudomonadati</taxon>
        <taxon>Pseudomonadota</taxon>
        <taxon>Gammaproteobacteria</taxon>
        <taxon>Enterobacterales</taxon>
        <taxon>Enterobacteriaceae</taxon>
        <taxon>Buttiauxella</taxon>
    </lineage>
</organism>
<evidence type="ECO:0000256" key="2">
    <source>
        <dbReference type="ARBA" id="ARBA00023016"/>
    </source>
</evidence>
<comment type="caution">
    <text evidence="5">The sequence shown here is derived from an EMBL/GenBank/DDBJ whole genome shotgun (WGS) entry which is preliminary data.</text>
</comment>
<accession>A0A1B7IV27</accession>
<sequence>MWAANMKNLISELLVKLAEKEEESKEFIAQIEALEIVVTAMLRRMEQNDREAIISNIEGALHDVHPAETVTSHDAELLKQYLDKLLTHPRE</sequence>
<dbReference type="NCBIfam" id="NF007598">
    <property type="entry name" value="PRK10244.1"/>
    <property type="match status" value="1"/>
</dbReference>
<evidence type="ECO:0000313" key="5">
    <source>
        <dbReference type="EMBL" id="OAT33768.1"/>
    </source>
</evidence>
<proteinExistence type="predicted"/>
<dbReference type="Proteomes" id="UP000078410">
    <property type="component" value="Unassembled WGS sequence"/>
</dbReference>
<dbReference type="PATRIC" id="fig|1354251.4.peg.309"/>
<evidence type="ECO:0000256" key="4">
    <source>
        <dbReference type="SAM" id="Coils"/>
    </source>
</evidence>
<evidence type="ECO:0000256" key="3">
    <source>
        <dbReference type="ARBA" id="ARBA00023054"/>
    </source>
</evidence>